<dbReference type="RefSeq" id="WP_012726100.1">
    <property type="nucleotide sequence ID" value="NC_012673.1"/>
</dbReference>
<gene>
    <name evidence="5" type="ordered locus">EAT1b_0046</name>
</gene>
<organism evidence="5 6">
    <name type="scientific">Exiguobacterium sp. (strain ATCC BAA-1283 / AT1b)</name>
    <dbReference type="NCBI Taxonomy" id="360911"/>
    <lineage>
        <taxon>Bacteria</taxon>
        <taxon>Bacillati</taxon>
        <taxon>Bacillota</taxon>
        <taxon>Bacilli</taxon>
        <taxon>Bacillales</taxon>
        <taxon>Bacillales Family XII. Incertae Sedis</taxon>
        <taxon>Exiguobacterium</taxon>
    </lineage>
</organism>
<proteinExistence type="inferred from homology"/>
<dbReference type="PANTHER" id="PTHR37829:SF3">
    <property type="entry name" value="PROTEIN JAYE-RELATED"/>
    <property type="match status" value="1"/>
</dbReference>
<dbReference type="InterPro" id="IPR052399">
    <property type="entry name" value="Phage_Baseplate_Assmbl_Protein"/>
</dbReference>
<evidence type="ECO:0000259" key="2">
    <source>
        <dbReference type="Pfam" id="PF04865"/>
    </source>
</evidence>
<comment type="similarity">
    <text evidence="1">Belongs to the Mu gp47/PBSX XkdT family.</text>
</comment>
<evidence type="ECO:0000256" key="1">
    <source>
        <dbReference type="ARBA" id="ARBA00038087"/>
    </source>
</evidence>
<evidence type="ECO:0000313" key="5">
    <source>
        <dbReference type="EMBL" id="ACQ68981.1"/>
    </source>
</evidence>
<evidence type="ECO:0000259" key="4">
    <source>
        <dbReference type="Pfam" id="PF26079"/>
    </source>
</evidence>
<evidence type="ECO:0000313" key="6">
    <source>
        <dbReference type="Proteomes" id="UP000000716"/>
    </source>
</evidence>
<dbReference type="EMBL" id="CP001615">
    <property type="protein sequence ID" value="ACQ68981.1"/>
    <property type="molecule type" value="Genomic_DNA"/>
</dbReference>
<accession>C4L0R3</accession>
<dbReference type="PANTHER" id="PTHR37829">
    <property type="entry name" value="PHAGE-LIKE ELEMENT PBSX PROTEIN XKDT"/>
    <property type="match status" value="1"/>
</dbReference>
<dbReference type="OrthoDB" id="2554267at2"/>
<keyword evidence="6" id="KW-1185">Reference proteome</keyword>
<evidence type="ECO:0000259" key="3">
    <source>
        <dbReference type="Pfam" id="PF26078"/>
    </source>
</evidence>
<dbReference type="InterPro" id="IPR006949">
    <property type="entry name" value="Barrel_Baseplate_J-like"/>
</dbReference>
<feature type="domain" description="Baseplate protein J-like barrel" evidence="2">
    <location>
        <begin position="96"/>
        <end position="183"/>
    </location>
</feature>
<dbReference type="InterPro" id="IPR058531">
    <property type="entry name" value="Baseplate_J_M"/>
</dbReference>
<dbReference type="Proteomes" id="UP000000716">
    <property type="component" value="Chromosome"/>
</dbReference>
<dbReference type="KEGG" id="eat:EAT1b_0046"/>
<dbReference type="Pfam" id="PF26079">
    <property type="entry name" value="Baseplate_J_C"/>
    <property type="match status" value="1"/>
</dbReference>
<name>C4L0R3_EXISA</name>
<dbReference type="STRING" id="360911.EAT1b_0046"/>
<sequence>MSNLDFEFNSRFEEDESIIKERMLESDSLKDYRREPGDFVYDVVAPLAPEIQQHQANMDEILRQSFTLFAEGIYLEYKVAEVGLQKTMAQQAIGQLQVTASQGVIIPAGQKLTTIVLDNDNNPITATVEGGEVVFVSAGTLAVDIKTDGAGDIMNLAPGTSWIFSPPIAGVQKIEQLERLKGGTDEEDDEVLRARWAEKRQKPVRSGNKQNYVAWALEVTGVGKAKVIPLWDGRNTVKVIIADTEGQPAIDALVEAVQDYIDPSQDGMGEGVAPIGAIVTVSSVRDLPVNITATVSLNTGSTLEEATAALRIDADAYLDQLGTQVMDSTVTSPVVIVYNKVAALLAMNNHIADYADLQVNSGTANITLGPDEIPTSGMLTLT</sequence>
<dbReference type="eggNOG" id="COG3299">
    <property type="taxonomic scope" value="Bacteria"/>
</dbReference>
<feature type="domain" description="Baseplate J-like central" evidence="3">
    <location>
        <begin position="205"/>
        <end position="282"/>
    </location>
</feature>
<dbReference type="Pfam" id="PF26078">
    <property type="entry name" value="Baseplate_J_M"/>
    <property type="match status" value="1"/>
</dbReference>
<dbReference type="InterPro" id="IPR058530">
    <property type="entry name" value="Baseplate_J-like_C"/>
</dbReference>
<dbReference type="Pfam" id="PF04865">
    <property type="entry name" value="Baseplate_J"/>
    <property type="match status" value="1"/>
</dbReference>
<protein>
    <submittedName>
        <fullName evidence="5">Baseplate J family protein</fullName>
    </submittedName>
</protein>
<reference evidence="5 6" key="1">
    <citation type="journal article" date="2011" name="J. Bacteriol.">
        <title>Complete genome sequence of the Thermophilic Bacterium Exiguobacterium sp. AT1b.</title>
        <authorList>
            <person name="Vishnivetskaya T.A."/>
            <person name="Lucas S."/>
            <person name="Copeland A."/>
            <person name="Lapidus A."/>
            <person name="Glavina Del Rio T."/>
            <person name="Dalin E."/>
            <person name="Tice H."/>
            <person name="Bruce D.C."/>
            <person name="Goodwin L.A."/>
            <person name="Pitluck S."/>
            <person name="Saunders E."/>
            <person name="Brettin T."/>
            <person name="Detter C."/>
            <person name="Han C."/>
            <person name="Larimer F."/>
            <person name="Land M.L."/>
            <person name="Hauser L.J."/>
            <person name="Kyrpides N.C."/>
            <person name="Ovchinnikova G."/>
            <person name="Kathariou S."/>
            <person name="Ramaley R.F."/>
            <person name="Rodrigues D.F."/>
            <person name="Hendrix C."/>
            <person name="Richardson P."/>
            <person name="Tiedje J.M."/>
        </authorList>
    </citation>
    <scope>NUCLEOTIDE SEQUENCE [LARGE SCALE GENOMIC DNA]</scope>
    <source>
        <strain evidence="6">ATCC BAA-1283 / AT1b</strain>
    </source>
</reference>
<dbReference type="AlphaFoldDB" id="C4L0R3"/>
<feature type="domain" description="Baseplate J-like C-terminal" evidence="4">
    <location>
        <begin position="289"/>
        <end position="381"/>
    </location>
</feature>
<dbReference type="HOGENOM" id="CLU_039609_0_0_9"/>